<dbReference type="InterPro" id="IPR050900">
    <property type="entry name" value="Transposase_IS3/IS150/IS904"/>
</dbReference>
<dbReference type="Proteomes" id="UP001597512">
    <property type="component" value="Unassembled WGS sequence"/>
</dbReference>
<feature type="domain" description="Integrase catalytic" evidence="2">
    <location>
        <begin position="252"/>
        <end position="413"/>
    </location>
</feature>
<dbReference type="Gene3D" id="3.30.420.10">
    <property type="entry name" value="Ribonuclease H-like superfamily/Ribonuclease H"/>
    <property type="match status" value="1"/>
</dbReference>
<name>A0ABW6AGG1_9BACT</name>
<dbReference type="SUPFAM" id="SSF53098">
    <property type="entry name" value="Ribonuclease H-like"/>
    <property type="match status" value="1"/>
</dbReference>
<dbReference type="PROSITE" id="PS50994">
    <property type="entry name" value="INTEGRASE"/>
    <property type="match status" value="1"/>
</dbReference>
<evidence type="ECO:0000256" key="1">
    <source>
        <dbReference type="SAM" id="Coils"/>
    </source>
</evidence>
<dbReference type="InterPro" id="IPR036397">
    <property type="entry name" value="RNaseH_sf"/>
</dbReference>
<proteinExistence type="predicted"/>
<accession>A0ABW6AGG1</accession>
<protein>
    <submittedName>
        <fullName evidence="3">IS3 family transposase</fullName>
    </submittedName>
</protein>
<keyword evidence="1" id="KW-0175">Coiled coil</keyword>
<feature type="coiled-coil region" evidence="1">
    <location>
        <begin position="72"/>
        <end position="113"/>
    </location>
</feature>
<dbReference type="PANTHER" id="PTHR46889">
    <property type="entry name" value="TRANSPOSASE INSF FOR INSERTION SEQUENCE IS3B-RELATED"/>
    <property type="match status" value="1"/>
</dbReference>
<dbReference type="Pfam" id="PF00665">
    <property type="entry name" value="rve"/>
    <property type="match status" value="1"/>
</dbReference>
<evidence type="ECO:0000313" key="4">
    <source>
        <dbReference type="Proteomes" id="UP001597512"/>
    </source>
</evidence>
<sequence>MKVSGFINLKKKYKVSAFRWHVVELYRLELVSEKQILAELNISRNSLRIWNRAYQRYRLRRYYPSPKRARLMKAKTDEVALLKKQLADTQQLLQREQLKREALEIMINIAEKDFKIPIRKKPAGPPVRSQTVDQLNLHHPLVSMQTLCELFGRSRQAWYEKQKRHQQADLKSAMILAEVRRLRLNLPSVGAEILHHQLVGFRQQHGIKLGRDKFAKLLRDNGLLIKRRTRRAKTTWSNHPFRKYPNLVKGKKVNAPNQQWVSDITYLRLPRGFAYLSLITDAYSRKIVGWALHPTLEMEGPLSALKMALKRNKVSEHLIHHSDRGVQYCCHAYTGLLRKNKIAISMTEQGDPYENALAERVNRTIKEDMLLNRGFISYAAAEEGVQRAIENYNQLRPHRSCGYNTPEQAHRMRGELVKKWRVTKRRQAAKMQSTESMAEA</sequence>
<dbReference type="EMBL" id="JBHUOM010000002">
    <property type="protein sequence ID" value="MFD2934500.1"/>
    <property type="molecule type" value="Genomic_DNA"/>
</dbReference>
<keyword evidence="4" id="KW-1185">Reference proteome</keyword>
<dbReference type="InterPro" id="IPR001584">
    <property type="entry name" value="Integrase_cat-core"/>
</dbReference>
<comment type="caution">
    <text evidence="3">The sequence shown here is derived from an EMBL/GenBank/DDBJ whole genome shotgun (WGS) entry which is preliminary data.</text>
</comment>
<evidence type="ECO:0000313" key="3">
    <source>
        <dbReference type="EMBL" id="MFD2934500.1"/>
    </source>
</evidence>
<dbReference type="InterPro" id="IPR048020">
    <property type="entry name" value="Transpos_IS3"/>
</dbReference>
<dbReference type="PANTHER" id="PTHR46889:SF5">
    <property type="entry name" value="INTEGRASE PROTEIN"/>
    <property type="match status" value="1"/>
</dbReference>
<dbReference type="NCBIfam" id="NF033516">
    <property type="entry name" value="transpos_IS3"/>
    <property type="match status" value="1"/>
</dbReference>
<gene>
    <name evidence="3" type="ORF">ACFS25_11960</name>
</gene>
<evidence type="ECO:0000259" key="2">
    <source>
        <dbReference type="PROSITE" id="PS50994"/>
    </source>
</evidence>
<organism evidence="3 4">
    <name type="scientific">Spirosoma flavum</name>
    <dbReference type="NCBI Taxonomy" id="2048557"/>
    <lineage>
        <taxon>Bacteria</taxon>
        <taxon>Pseudomonadati</taxon>
        <taxon>Bacteroidota</taxon>
        <taxon>Cytophagia</taxon>
        <taxon>Cytophagales</taxon>
        <taxon>Cytophagaceae</taxon>
        <taxon>Spirosoma</taxon>
    </lineage>
</organism>
<reference evidence="4" key="1">
    <citation type="journal article" date="2019" name="Int. J. Syst. Evol. Microbiol.">
        <title>The Global Catalogue of Microorganisms (GCM) 10K type strain sequencing project: providing services to taxonomists for standard genome sequencing and annotation.</title>
        <authorList>
            <consortium name="The Broad Institute Genomics Platform"/>
            <consortium name="The Broad Institute Genome Sequencing Center for Infectious Disease"/>
            <person name="Wu L."/>
            <person name="Ma J."/>
        </authorList>
    </citation>
    <scope>NUCLEOTIDE SEQUENCE [LARGE SCALE GENOMIC DNA]</scope>
    <source>
        <strain evidence="4">KCTC 52490</strain>
    </source>
</reference>
<dbReference type="RefSeq" id="WP_381500463.1">
    <property type="nucleotide sequence ID" value="NZ_JBHUOM010000002.1"/>
</dbReference>
<dbReference type="InterPro" id="IPR012337">
    <property type="entry name" value="RNaseH-like_sf"/>
</dbReference>